<dbReference type="Proteomes" id="UP000286415">
    <property type="component" value="Unassembled WGS sequence"/>
</dbReference>
<reference evidence="1 2" key="1">
    <citation type="journal article" date="2018" name="Biotechnol. Adv.">
        <title>Improved genomic resources and new bioinformatic workflow for the carcinogenic parasite Clonorchis sinensis: Biotechnological implications.</title>
        <authorList>
            <person name="Wang D."/>
            <person name="Korhonen P.K."/>
            <person name="Gasser R.B."/>
            <person name="Young N.D."/>
        </authorList>
    </citation>
    <scope>NUCLEOTIDE SEQUENCE [LARGE SCALE GENOMIC DNA]</scope>
    <source>
        <strain evidence="1">Cs-k2</strain>
    </source>
</reference>
<sequence length="112" mass="12653">MSSKKGETGRELSTNLQQPCEYYITNIQAFGIVCPFFSCWSLDACFHTKRSYISWDSSYLTGTAGGTTSNGTLPSFYQILFCAPFHIYRLDFVFMPVTVLFKINDNSSKLIS</sequence>
<evidence type="ECO:0000313" key="1">
    <source>
        <dbReference type="EMBL" id="KAG5451005.1"/>
    </source>
</evidence>
<organism evidence="1 2">
    <name type="scientific">Clonorchis sinensis</name>
    <name type="common">Chinese liver fluke</name>
    <dbReference type="NCBI Taxonomy" id="79923"/>
    <lineage>
        <taxon>Eukaryota</taxon>
        <taxon>Metazoa</taxon>
        <taxon>Spiralia</taxon>
        <taxon>Lophotrochozoa</taxon>
        <taxon>Platyhelminthes</taxon>
        <taxon>Trematoda</taxon>
        <taxon>Digenea</taxon>
        <taxon>Opisthorchiida</taxon>
        <taxon>Opisthorchiata</taxon>
        <taxon>Opisthorchiidae</taxon>
        <taxon>Clonorchis</taxon>
    </lineage>
</organism>
<protein>
    <submittedName>
        <fullName evidence="1">Uncharacterized protein</fullName>
    </submittedName>
</protein>
<gene>
    <name evidence="1" type="ORF">CSKR_203977</name>
</gene>
<name>A0A8T1MQ83_CLOSI</name>
<reference evidence="1 2" key="2">
    <citation type="journal article" date="2021" name="Genomics">
        <title>High-quality reference genome for Clonorchis sinensis.</title>
        <authorList>
            <person name="Young N.D."/>
            <person name="Stroehlein A.J."/>
            <person name="Kinkar L."/>
            <person name="Wang T."/>
            <person name="Sohn W.M."/>
            <person name="Chang B.C.H."/>
            <person name="Kaur P."/>
            <person name="Weisz D."/>
            <person name="Dudchenko O."/>
            <person name="Aiden E.L."/>
            <person name="Korhonen P.K."/>
            <person name="Gasser R.B."/>
        </authorList>
    </citation>
    <scope>NUCLEOTIDE SEQUENCE [LARGE SCALE GENOMIC DNA]</scope>
    <source>
        <strain evidence="1">Cs-k2</strain>
    </source>
</reference>
<dbReference type="EMBL" id="NIRI02000042">
    <property type="protein sequence ID" value="KAG5451005.1"/>
    <property type="molecule type" value="Genomic_DNA"/>
</dbReference>
<comment type="caution">
    <text evidence="1">The sequence shown here is derived from an EMBL/GenBank/DDBJ whole genome shotgun (WGS) entry which is preliminary data.</text>
</comment>
<keyword evidence="2" id="KW-1185">Reference proteome</keyword>
<proteinExistence type="predicted"/>
<accession>A0A8T1MQ83</accession>
<evidence type="ECO:0000313" key="2">
    <source>
        <dbReference type="Proteomes" id="UP000286415"/>
    </source>
</evidence>
<dbReference type="AlphaFoldDB" id="A0A8T1MQ83"/>